<evidence type="ECO:0000313" key="15">
    <source>
        <dbReference type="EMBL" id="CAA9232739.1"/>
    </source>
</evidence>
<dbReference type="Pfam" id="PF01715">
    <property type="entry name" value="IPPT"/>
    <property type="match status" value="1"/>
</dbReference>
<evidence type="ECO:0000256" key="6">
    <source>
        <dbReference type="ARBA" id="ARBA00022741"/>
    </source>
</evidence>
<feature type="compositionally biased region" description="Basic and acidic residues" evidence="14">
    <location>
        <begin position="1"/>
        <end position="13"/>
    </location>
</feature>
<name>A0A6J4HTV0_9CHLR</name>
<evidence type="ECO:0000256" key="7">
    <source>
        <dbReference type="ARBA" id="ARBA00022840"/>
    </source>
</evidence>
<proteinExistence type="inferred from homology"/>
<comment type="cofactor">
    <cofactor evidence="1 10">
        <name>Mg(2+)</name>
        <dbReference type="ChEBI" id="CHEBI:18420"/>
    </cofactor>
</comment>
<dbReference type="GO" id="GO:0005524">
    <property type="term" value="F:ATP binding"/>
    <property type="evidence" value="ECO:0007669"/>
    <property type="project" value="UniProtKB-UniRule"/>
</dbReference>
<protein>
    <recommendedName>
        <fullName evidence="10">tRNA dimethylallyltransferase</fullName>
        <ecNumber evidence="10">2.5.1.75</ecNumber>
    </recommendedName>
    <alternativeName>
        <fullName evidence="10">Dimethylallyl diphosphate:tRNA dimethylallyltransferase</fullName>
        <shortName evidence="10">DMAPP:tRNA dimethylallyltransferase</shortName>
        <shortName evidence="10">DMATase</shortName>
    </alternativeName>
    <alternativeName>
        <fullName evidence="10">Isopentenyl-diphosphate:tRNA isopentenyltransferase</fullName>
        <shortName evidence="10">IPP transferase</shortName>
        <shortName evidence="10">IPPT</shortName>
        <shortName evidence="10">IPTase</shortName>
    </alternativeName>
</protein>
<evidence type="ECO:0000256" key="8">
    <source>
        <dbReference type="ARBA" id="ARBA00022842"/>
    </source>
</evidence>
<dbReference type="NCBIfam" id="TIGR00174">
    <property type="entry name" value="miaA"/>
    <property type="match status" value="1"/>
</dbReference>
<evidence type="ECO:0000256" key="10">
    <source>
        <dbReference type="HAMAP-Rule" id="MF_00185"/>
    </source>
</evidence>
<keyword evidence="6 10" id="KW-0547">Nucleotide-binding</keyword>
<dbReference type="Gene3D" id="1.10.20.140">
    <property type="match status" value="1"/>
</dbReference>
<keyword evidence="7 10" id="KW-0067">ATP-binding</keyword>
<accession>A0A6J4HTV0</accession>
<evidence type="ECO:0000256" key="11">
    <source>
        <dbReference type="RuleBase" id="RU003783"/>
    </source>
</evidence>
<feature type="site" description="Interaction with substrate tRNA" evidence="10">
    <location>
        <position position="119"/>
    </location>
</feature>
<keyword evidence="5 10" id="KW-0819">tRNA processing</keyword>
<comment type="subunit">
    <text evidence="10">Monomer.</text>
</comment>
<evidence type="ECO:0000256" key="12">
    <source>
        <dbReference type="RuleBase" id="RU003784"/>
    </source>
</evidence>
<dbReference type="SUPFAM" id="SSF52540">
    <property type="entry name" value="P-loop containing nucleoside triphosphate hydrolases"/>
    <property type="match status" value="2"/>
</dbReference>
<feature type="binding site" evidence="10">
    <location>
        <begin position="30"/>
        <end position="35"/>
    </location>
    <ligand>
        <name>substrate</name>
    </ligand>
</feature>
<evidence type="ECO:0000256" key="3">
    <source>
        <dbReference type="ARBA" id="ARBA00005842"/>
    </source>
</evidence>
<dbReference type="InterPro" id="IPR027417">
    <property type="entry name" value="P-loop_NTPase"/>
</dbReference>
<comment type="caution">
    <text evidence="10">Lacks conserved residue(s) required for the propagation of feature annotation.</text>
</comment>
<evidence type="ECO:0000256" key="13">
    <source>
        <dbReference type="RuleBase" id="RU003785"/>
    </source>
</evidence>
<dbReference type="PANTHER" id="PTHR11088">
    <property type="entry name" value="TRNA DIMETHYLALLYLTRANSFERASE"/>
    <property type="match status" value="1"/>
</dbReference>
<feature type="binding site" evidence="10">
    <location>
        <begin position="28"/>
        <end position="35"/>
    </location>
    <ligand>
        <name>ATP</name>
        <dbReference type="ChEBI" id="CHEBI:30616"/>
    </ligand>
</feature>
<evidence type="ECO:0000256" key="4">
    <source>
        <dbReference type="ARBA" id="ARBA00022679"/>
    </source>
</evidence>
<dbReference type="GO" id="GO:0052381">
    <property type="term" value="F:tRNA dimethylallyltransferase activity"/>
    <property type="evidence" value="ECO:0007669"/>
    <property type="project" value="UniProtKB-UniRule"/>
</dbReference>
<dbReference type="FunFam" id="1.10.20.140:FF:000001">
    <property type="entry name" value="tRNA dimethylallyltransferase"/>
    <property type="match status" value="1"/>
</dbReference>
<evidence type="ECO:0000256" key="9">
    <source>
        <dbReference type="ARBA" id="ARBA00049563"/>
    </source>
</evidence>
<feature type="region of interest" description="Interaction with substrate tRNA" evidence="10">
    <location>
        <begin position="53"/>
        <end position="56"/>
    </location>
</feature>
<comment type="similarity">
    <text evidence="3 10 13">Belongs to the IPP transferase family.</text>
</comment>
<dbReference type="GO" id="GO:0006400">
    <property type="term" value="P:tRNA modification"/>
    <property type="evidence" value="ECO:0007669"/>
    <property type="project" value="TreeGrafter"/>
</dbReference>
<evidence type="ECO:0000256" key="1">
    <source>
        <dbReference type="ARBA" id="ARBA00001946"/>
    </source>
</evidence>
<evidence type="ECO:0000256" key="2">
    <source>
        <dbReference type="ARBA" id="ARBA00003213"/>
    </source>
</evidence>
<organism evidence="15">
    <name type="scientific">uncultured Chloroflexia bacterium</name>
    <dbReference type="NCBI Taxonomy" id="1672391"/>
    <lineage>
        <taxon>Bacteria</taxon>
        <taxon>Bacillati</taxon>
        <taxon>Chloroflexota</taxon>
        <taxon>Chloroflexia</taxon>
        <taxon>environmental samples</taxon>
    </lineage>
</organism>
<dbReference type="PANTHER" id="PTHR11088:SF60">
    <property type="entry name" value="TRNA DIMETHYLALLYLTRANSFERASE"/>
    <property type="match status" value="1"/>
</dbReference>
<comment type="function">
    <text evidence="2 10 12">Catalyzes the transfer of a dimethylallyl group onto the adenine at position 37 in tRNAs that read codons beginning with uridine, leading to the formation of N6-(dimethylallyl)adenosine (i(6)A).</text>
</comment>
<dbReference type="HAMAP" id="MF_00185">
    <property type="entry name" value="IPP_trans"/>
    <property type="match status" value="1"/>
</dbReference>
<gene>
    <name evidence="10" type="primary">miaA</name>
    <name evidence="15" type="ORF">AVDCRST_MAG26-1044</name>
</gene>
<dbReference type="InterPro" id="IPR039657">
    <property type="entry name" value="Dimethylallyltransferase"/>
</dbReference>
<keyword evidence="4 10" id="KW-0808">Transferase</keyword>
<dbReference type="PROSITE" id="PS51257">
    <property type="entry name" value="PROKAR_LIPOPROTEIN"/>
    <property type="match status" value="1"/>
</dbReference>
<dbReference type="InterPro" id="IPR018022">
    <property type="entry name" value="IPT"/>
</dbReference>
<dbReference type="Gene3D" id="3.40.50.300">
    <property type="entry name" value="P-loop containing nucleotide triphosphate hydrolases"/>
    <property type="match status" value="1"/>
</dbReference>
<sequence>MKDAETGAEEREGATAPGGNPPLIAVVGCTAVGKTDLGIALARSLGGEIISADSRQVYRYMDIGTAKPTPEQRAAAPHHLVDVVDPDEEFSLARYQELALEAMDEMRVRGRVPLLVGGTGQYVQAVLEGWQVPRVAPRPELRAELARTAEVHGAETLHRRLMEVDPAAAAAIGPTNVRRMIRALEVYAVTGRPISEQQRKSPPPYHIYTVWLDMPRVELYQRIDRRVDLMIEAGLLDEVRALLAHGYRWGLPALSSLGYKEFRPWIEGMAALPDCIQSLKWNTHAFARRQTAWFKRLPHVRRVTAGPSLVADVQQLLRDEGLVEANRAQSGEEI</sequence>
<feature type="site" description="Interaction with substrate tRNA" evidence="10">
    <location>
        <position position="142"/>
    </location>
</feature>
<dbReference type="EMBL" id="CADCTK010000241">
    <property type="protein sequence ID" value="CAA9232739.1"/>
    <property type="molecule type" value="Genomic_DNA"/>
</dbReference>
<comment type="catalytic activity">
    <reaction evidence="9 10 11">
        <text>adenosine(37) in tRNA + dimethylallyl diphosphate = N(6)-dimethylallyladenosine(37) in tRNA + diphosphate</text>
        <dbReference type="Rhea" id="RHEA:26482"/>
        <dbReference type="Rhea" id="RHEA-COMP:10162"/>
        <dbReference type="Rhea" id="RHEA-COMP:10375"/>
        <dbReference type="ChEBI" id="CHEBI:33019"/>
        <dbReference type="ChEBI" id="CHEBI:57623"/>
        <dbReference type="ChEBI" id="CHEBI:74411"/>
        <dbReference type="ChEBI" id="CHEBI:74415"/>
        <dbReference type="EC" id="2.5.1.75"/>
    </reaction>
</comment>
<feature type="region of interest" description="Disordered" evidence="14">
    <location>
        <begin position="1"/>
        <end position="20"/>
    </location>
</feature>
<dbReference type="AlphaFoldDB" id="A0A6J4HTV0"/>
<dbReference type="EC" id="2.5.1.75" evidence="10"/>
<reference evidence="15" key="1">
    <citation type="submission" date="2020-02" db="EMBL/GenBank/DDBJ databases">
        <authorList>
            <person name="Meier V. D."/>
        </authorList>
    </citation>
    <scope>NUCLEOTIDE SEQUENCE</scope>
    <source>
        <strain evidence="15">AVDCRST_MAG26</strain>
    </source>
</reference>
<evidence type="ECO:0000256" key="5">
    <source>
        <dbReference type="ARBA" id="ARBA00022694"/>
    </source>
</evidence>
<evidence type="ECO:0000256" key="14">
    <source>
        <dbReference type="SAM" id="MobiDB-lite"/>
    </source>
</evidence>
<keyword evidence="8 10" id="KW-0460">Magnesium</keyword>